<dbReference type="Proteomes" id="UP000252733">
    <property type="component" value="Unassembled WGS sequence"/>
</dbReference>
<sequence length="101" mass="11547">MSEERQETRYRVNGADFVTRQMGNEMVMVPLTDKVADMTSVLTLNEVGADILRLLETPQTKEELIRQMLDLYDVDESTLIEDVEAFIAEATQKNVIEIIQP</sequence>
<dbReference type="AlphaFoldDB" id="A0A368UPP7"/>
<evidence type="ECO:0000313" key="1">
    <source>
        <dbReference type="EMBL" id="RCW30808.1"/>
    </source>
</evidence>
<reference evidence="1 2" key="1">
    <citation type="submission" date="2018-07" db="EMBL/GenBank/DDBJ databases">
        <title>Freshwater and sediment microbial communities from various areas in North America, analyzing microbe dynamics in response to fracking.</title>
        <authorList>
            <person name="Lamendella R."/>
        </authorList>
    </citation>
    <scope>NUCLEOTIDE SEQUENCE [LARGE SCALE GENOMIC DNA]</scope>
    <source>
        <strain evidence="1 2">160A</strain>
    </source>
</reference>
<dbReference type="Pfam" id="PF05402">
    <property type="entry name" value="PqqD"/>
    <property type="match status" value="1"/>
</dbReference>
<keyword evidence="2" id="KW-1185">Reference proteome</keyword>
<proteinExistence type="predicted"/>
<dbReference type="RefSeq" id="WP_114437552.1">
    <property type="nucleotide sequence ID" value="NZ_QPIZ01000020.1"/>
</dbReference>
<accession>A0A368UPP7</accession>
<name>A0A368UPP7_9BACT</name>
<gene>
    <name evidence="1" type="ORF">DFO77_12026</name>
</gene>
<dbReference type="Gene3D" id="1.10.10.1150">
    <property type="entry name" value="Coenzyme PQQ synthesis protein D (PqqD)"/>
    <property type="match status" value="1"/>
</dbReference>
<dbReference type="InterPro" id="IPR008792">
    <property type="entry name" value="PQQD"/>
</dbReference>
<protein>
    <submittedName>
        <fullName evidence="1">Coenzyme PQQ synthesis protein D (PqqD)</fullName>
    </submittedName>
</protein>
<evidence type="ECO:0000313" key="2">
    <source>
        <dbReference type="Proteomes" id="UP000252733"/>
    </source>
</evidence>
<dbReference type="InterPro" id="IPR041881">
    <property type="entry name" value="PqqD_sf"/>
</dbReference>
<organism evidence="1 2">
    <name type="scientific">Marinilabilia salmonicolor</name>
    <dbReference type="NCBI Taxonomy" id="989"/>
    <lineage>
        <taxon>Bacteria</taxon>
        <taxon>Pseudomonadati</taxon>
        <taxon>Bacteroidota</taxon>
        <taxon>Bacteroidia</taxon>
        <taxon>Marinilabiliales</taxon>
        <taxon>Marinilabiliaceae</taxon>
        <taxon>Marinilabilia</taxon>
    </lineage>
</organism>
<dbReference type="EMBL" id="QPIZ01000020">
    <property type="protein sequence ID" value="RCW30808.1"/>
    <property type="molecule type" value="Genomic_DNA"/>
</dbReference>
<comment type="caution">
    <text evidence="1">The sequence shown here is derived from an EMBL/GenBank/DDBJ whole genome shotgun (WGS) entry which is preliminary data.</text>
</comment>